<keyword evidence="3" id="KW-1185">Reference proteome</keyword>
<dbReference type="EMBL" id="JABBVZ010000041">
    <property type="protein sequence ID" value="NMP23159.1"/>
    <property type="molecule type" value="Genomic_DNA"/>
</dbReference>
<protein>
    <recommendedName>
        <fullName evidence="1">GP-PDE domain-containing protein</fullName>
    </recommendedName>
</protein>
<evidence type="ECO:0000259" key="1">
    <source>
        <dbReference type="PROSITE" id="PS51704"/>
    </source>
</evidence>
<dbReference type="Gene3D" id="3.20.20.190">
    <property type="entry name" value="Phosphatidylinositol (PI) phosphodiesterase"/>
    <property type="match status" value="1"/>
</dbReference>
<gene>
    <name evidence="2" type="ORF">HIJ39_12490</name>
</gene>
<dbReference type="PANTHER" id="PTHR46211:SF14">
    <property type="entry name" value="GLYCEROPHOSPHODIESTER PHOSPHODIESTERASE"/>
    <property type="match status" value="1"/>
</dbReference>
<dbReference type="Proteomes" id="UP000533476">
    <property type="component" value="Unassembled WGS sequence"/>
</dbReference>
<dbReference type="RefSeq" id="WP_169100183.1">
    <property type="nucleotide sequence ID" value="NZ_JABBVZ010000041.1"/>
</dbReference>
<accession>A0A7Y0L4G5</accession>
<dbReference type="InterPro" id="IPR030395">
    <property type="entry name" value="GP_PDE_dom"/>
</dbReference>
<dbReference type="PROSITE" id="PS51704">
    <property type="entry name" value="GP_PDE"/>
    <property type="match status" value="1"/>
</dbReference>
<evidence type="ECO:0000313" key="3">
    <source>
        <dbReference type="Proteomes" id="UP000533476"/>
    </source>
</evidence>
<proteinExistence type="predicted"/>
<reference evidence="2 3" key="1">
    <citation type="submission" date="2020-04" db="EMBL/GenBank/DDBJ databases">
        <authorList>
            <person name="Zhang R."/>
            <person name="Schippers A."/>
        </authorList>
    </citation>
    <scope>NUCLEOTIDE SEQUENCE [LARGE SCALE GENOMIC DNA]</scope>
    <source>
        <strain evidence="2 3">DSM 109850</strain>
    </source>
</reference>
<name>A0A7Y0L4G5_9FIRM</name>
<sequence length="226" mass="24456">MWIIAHRGGGELFPENTLKAFKESQALGVDMVECDVHVSGDGELMVIHDATLERTGGKPLKVGDLTAEELSRMDVGDGEGVPTLSQLLEVIDIPVVVEIKTPAVIEGLLRLLSARPELTQRIVPISFYHRAIQTLVDRIPGIEGGVLLAGVPVNLAEVARAAHVRLLSLHYPLVTKDLVDAMHRENVLVSVWTPNTKDDIRSMVDAGVDGIASDRPDWVIDAVKGS</sequence>
<dbReference type="Pfam" id="PF03009">
    <property type="entry name" value="GDPD"/>
    <property type="match status" value="1"/>
</dbReference>
<dbReference type="InterPro" id="IPR017946">
    <property type="entry name" value="PLC-like_Pdiesterase_TIM-brl"/>
</dbReference>
<dbReference type="GO" id="GO:0008081">
    <property type="term" value="F:phosphoric diester hydrolase activity"/>
    <property type="evidence" value="ECO:0007669"/>
    <property type="project" value="InterPro"/>
</dbReference>
<dbReference type="SUPFAM" id="SSF51695">
    <property type="entry name" value="PLC-like phosphodiesterases"/>
    <property type="match status" value="1"/>
</dbReference>
<evidence type="ECO:0000313" key="2">
    <source>
        <dbReference type="EMBL" id="NMP23159.1"/>
    </source>
</evidence>
<comment type="caution">
    <text evidence="2">The sequence shown here is derived from an EMBL/GenBank/DDBJ whole genome shotgun (WGS) entry which is preliminary data.</text>
</comment>
<dbReference type="AlphaFoldDB" id="A0A7Y0L4G5"/>
<feature type="domain" description="GP-PDE" evidence="1">
    <location>
        <begin position="1"/>
        <end position="223"/>
    </location>
</feature>
<dbReference type="GO" id="GO:0006629">
    <property type="term" value="P:lipid metabolic process"/>
    <property type="evidence" value="ECO:0007669"/>
    <property type="project" value="InterPro"/>
</dbReference>
<dbReference type="PANTHER" id="PTHR46211">
    <property type="entry name" value="GLYCEROPHOSPHORYL DIESTER PHOSPHODIESTERASE"/>
    <property type="match status" value="1"/>
</dbReference>
<organism evidence="2 3">
    <name type="scientific">Sulfobacillus harzensis</name>
    <dbReference type="NCBI Taxonomy" id="2729629"/>
    <lineage>
        <taxon>Bacteria</taxon>
        <taxon>Bacillati</taxon>
        <taxon>Bacillota</taxon>
        <taxon>Clostridia</taxon>
        <taxon>Eubacteriales</taxon>
        <taxon>Clostridiales Family XVII. Incertae Sedis</taxon>
        <taxon>Sulfobacillus</taxon>
    </lineage>
</organism>